<dbReference type="CDD" id="cd03801">
    <property type="entry name" value="GT4_PimA-like"/>
    <property type="match status" value="1"/>
</dbReference>
<dbReference type="PANTHER" id="PTHR45947">
    <property type="entry name" value="SULFOQUINOVOSYL TRANSFERASE SQD2"/>
    <property type="match status" value="1"/>
</dbReference>
<dbReference type="InterPro" id="IPR001296">
    <property type="entry name" value="Glyco_trans_1"/>
</dbReference>
<dbReference type="EMBL" id="RPHB01000001">
    <property type="protein sequence ID" value="MBW3466355.1"/>
    <property type="molecule type" value="Genomic_DNA"/>
</dbReference>
<proteinExistence type="predicted"/>
<evidence type="ECO:0000259" key="1">
    <source>
        <dbReference type="Pfam" id="PF00534"/>
    </source>
</evidence>
<feature type="domain" description="Glycosyl transferase family 1" evidence="1">
    <location>
        <begin position="187"/>
        <end position="324"/>
    </location>
</feature>
<sequence>MRKIKILYLVSTLERKGPTNQLLYIIKNLDTAVFEAMILTLSKEPENSMKSDFETLGIPVDTIGTGRISGIFKNRKILKKHLEAYQPSIIQSMGLRADAYNASLDDRYFRLTTSRNFPTVDYVKKFGKLKGGLMAKKQLEYFRKLNVVSCSKSIYNQLNNVGIESEVIQNGVDLDFYSPISRDDFSGRSKKFITVGSLISRKNNRTIVETFNLLGAGFHLLVVGDGPEMEELKKLSKNENIVFSGNSAEVNLLLRQSDCFISASSAEGLPNAVLEALSCDLPVILSDIEPHREIVDNSIFESLIFDVFDPKALQEKILTFVEKKDHFLGKGRELVSSRFSSFQMSKKYQELYLKKWQQDTLKKKE</sequence>
<evidence type="ECO:0000313" key="3">
    <source>
        <dbReference type="Proteomes" id="UP000727490"/>
    </source>
</evidence>
<dbReference type="AlphaFoldDB" id="A0A951IPZ7"/>
<dbReference type="InterPro" id="IPR050194">
    <property type="entry name" value="Glycosyltransferase_grp1"/>
</dbReference>
<dbReference type="SUPFAM" id="SSF53756">
    <property type="entry name" value="UDP-Glycosyltransferase/glycogen phosphorylase"/>
    <property type="match status" value="1"/>
</dbReference>
<dbReference type="Pfam" id="PF00534">
    <property type="entry name" value="Glycos_transf_1"/>
    <property type="match status" value="1"/>
</dbReference>
<gene>
    <name evidence="2" type="ORF">EGN73_00820</name>
</gene>
<dbReference type="Proteomes" id="UP000727490">
    <property type="component" value="Unassembled WGS sequence"/>
</dbReference>
<reference evidence="2 3" key="1">
    <citation type="journal article" date="2020" name="Syst. Appl. Microbiol.">
        <title>Arthrospiribacter ruber gen. nov., sp. nov., a novel bacterium isolated from Arthrospira cultures.</title>
        <authorList>
            <person name="Waleron M."/>
            <person name="Misztak A."/>
            <person name="Waleron M.M."/>
            <person name="Furmaniak M."/>
            <person name="Mrozik A."/>
            <person name="Waleron K."/>
        </authorList>
    </citation>
    <scope>NUCLEOTIDE SEQUENCE [LARGE SCALE GENOMIC DNA]</scope>
    <source>
        <strain evidence="2 3">DPMB0001</strain>
    </source>
</reference>
<dbReference type="GO" id="GO:0016758">
    <property type="term" value="F:hexosyltransferase activity"/>
    <property type="evidence" value="ECO:0007669"/>
    <property type="project" value="TreeGrafter"/>
</dbReference>
<evidence type="ECO:0000313" key="2">
    <source>
        <dbReference type="EMBL" id="MBW3466355.1"/>
    </source>
</evidence>
<dbReference type="PANTHER" id="PTHR45947:SF3">
    <property type="entry name" value="SULFOQUINOVOSYL TRANSFERASE SQD2"/>
    <property type="match status" value="1"/>
</dbReference>
<accession>A0A951IPZ7</accession>
<keyword evidence="3" id="KW-1185">Reference proteome</keyword>
<dbReference type="Gene3D" id="3.40.50.2000">
    <property type="entry name" value="Glycogen Phosphorylase B"/>
    <property type="match status" value="2"/>
</dbReference>
<comment type="caution">
    <text evidence="2">The sequence shown here is derived from an EMBL/GenBank/DDBJ whole genome shotgun (WGS) entry which is preliminary data.</text>
</comment>
<name>A0A951IPZ7_9BACT</name>
<organism evidence="2 3">
    <name type="scientific">Arthrospiribacter ruber</name>
    <dbReference type="NCBI Taxonomy" id="2487934"/>
    <lineage>
        <taxon>Bacteria</taxon>
        <taxon>Pseudomonadati</taxon>
        <taxon>Bacteroidota</taxon>
        <taxon>Cytophagia</taxon>
        <taxon>Cytophagales</taxon>
        <taxon>Cyclobacteriaceae</taxon>
        <taxon>Arthrospiribacter</taxon>
    </lineage>
</organism>
<protein>
    <submittedName>
        <fullName evidence="2">Glycosyltransferase</fullName>
    </submittedName>
</protein>